<dbReference type="Proteomes" id="UP000570010">
    <property type="component" value="Unassembled WGS sequence"/>
</dbReference>
<sequence>MYATGSALPSLIPSTLLKGAKGLSSVKSPGKSPKVNNSKTLQQRIYPRKDQRSESRIGQGESPCTLSRATVDRLFFSTDCWNGNETARRHSSANVFGEE</sequence>
<feature type="compositionally biased region" description="Low complexity" evidence="1">
    <location>
        <begin position="22"/>
        <end position="35"/>
    </location>
</feature>
<keyword evidence="4" id="KW-1185">Reference proteome</keyword>
<dbReference type="AlphaFoldDB" id="A0A6B3VWB6"/>
<dbReference type="EMBL" id="JACEIO010000037">
    <property type="protein sequence ID" value="MBA4538191.1"/>
    <property type="molecule type" value="Genomic_DNA"/>
</dbReference>
<evidence type="ECO:0000313" key="2">
    <source>
        <dbReference type="EMBL" id="MBA4538191.1"/>
    </source>
</evidence>
<evidence type="ECO:0000256" key="1">
    <source>
        <dbReference type="SAM" id="MobiDB-lite"/>
    </source>
</evidence>
<dbReference type="Proteomes" id="UP000472971">
    <property type="component" value="Unassembled WGS sequence"/>
</dbReference>
<evidence type="ECO:0000313" key="3">
    <source>
        <dbReference type="EMBL" id="NEY82510.1"/>
    </source>
</evidence>
<organism evidence="3 4">
    <name type="scientific">Bacillus aquiflavi</name>
    <dbReference type="NCBI Taxonomy" id="2672567"/>
    <lineage>
        <taxon>Bacteria</taxon>
        <taxon>Bacillati</taxon>
        <taxon>Bacillota</taxon>
        <taxon>Bacilli</taxon>
        <taxon>Bacillales</taxon>
        <taxon>Bacillaceae</taxon>
        <taxon>Bacillus</taxon>
    </lineage>
</organism>
<comment type="caution">
    <text evidence="3">The sequence shown here is derived from an EMBL/GenBank/DDBJ whole genome shotgun (WGS) entry which is preliminary data.</text>
</comment>
<gene>
    <name evidence="3" type="ORF">G4D64_13590</name>
    <name evidence="2" type="ORF">H1Z61_13865</name>
</gene>
<dbReference type="EMBL" id="JAAIWN010000037">
    <property type="protein sequence ID" value="NEY82510.1"/>
    <property type="molecule type" value="Genomic_DNA"/>
</dbReference>
<feature type="region of interest" description="Disordered" evidence="1">
    <location>
        <begin position="22"/>
        <end position="64"/>
    </location>
</feature>
<evidence type="ECO:0000313" key="4">
    <source>
        <dbReference type="Proteomes" id="UP000472971"/>
    </source>
</evidence>
<reference evidence="2 5" key="2">
    <citation type="submission" date="2020-07" db="EMBL/GenBank/DDBJ databases">
        <authorList>
            <person name="Feng H."/>
        </authorList>
    </citation>
    <scope>NUCLEOTIDE SEQUENCE [LARGE SCALE GENOMIC DNA]</scope>
    <source>
        <strain evidence="2">S-12</strain>
        <strain evidence="5">s-12</strain>
    </source>
</reference>
<dbReference type="RefSeq" id="WP_181734480.1">
    <property type="nucleotide sequence ID" value="NZ_JAAIWN010000037.1"/>
</dbReference>
<evidence type="ECO:0000313" key="5">
    <source>
        <dbReference type="Proteomes" id="UP000570010"/>
    </source>
</evidence>
<name>A0A6B3VWB6_9BACI</name>
<reference evidence="3 4" key="1">
    <citation type="submission" date="2020-02" db="EMBL/GenBank/DDBJ databases">
        <title>Bacillus aquiflavi sp. nov., isolated from yellow water of strong flavor Chinese baijiu in Yibin region of China.</title>
        <authorList>
            <person name="Xie J."/>
        </authorList>
    </citation>
    <scope>NUCLEOTIDE SEQUENCE [LARGE SCALE GENOMIC DNA]</scope>
    <source>
        <strain evidence="3 4">3H-10</strain>
    </source>
</reference>
<protein>
    <submittedName>
        <fullName evidence="3">Uncharacterized protein</fullName>
    </submittedName>
</protein>
<proteinExistence type="predicted"/>
<accession>A0A6B3VWB6</accession>